<dbReference type="EMBL" id="CM010722">
    <property type="protein sequence ID" value="RZC74251.1"/>
    <property type="molecule type" value="Genomic_DNA"/>
</dbReference>
<dbReference type="InterPro" id="IPR029058">
    <property type="entry name" value="AB_hydrolase_fold"/>
</dbReference>
<name>A0A4Y7KQ48_PAPSO</name>
<dbReference type="GO" id="GO:0008970">
    <property type="term" value="F:phospholipase A1 activity"/>
    <property type="evidence" value="ECO:0007669"/>
    <property type="project" value="UniProtKB-UniRule"/>
</dbReference>
<keyword evidence="2" id="KW-0443">Lipid metabolism</keyword>
<evidence type="ECO:0000256" key="2">
    <source>
        <dbReference type="RuleBase" id="RU367093"/>
    </source>
</evidence>
<proteinExistence type="inferred from homology"/>
<dbReference type="GO" id="GO:0016042">
    <property type="term" value="P:lipid catabolic process"/>
    <property type="evidence" value="ECO:0007669"/>
    <property type="project" value="UniProtKB-UniRule"/>
</dbReference>
<dbReference type="Gene3D" id="3.40.50.1820">
    <property type="entry name" value="alpha/beta hydrolase"/>
    <property type="match status" value="1"/>
</dbReference>
<reference evidence="3 4" key="1">
    <citation type="journal article" date="2018" name="Science">
        <title>The opium poppy genome and morphinan production.</title>
        <authorList>
            <person name="Guo L."/>
            <person name="Winzer T."/>
            <person name="Yang X."/>
            <person name="Li Y."/>
            <person name="Ning Z."/>
            <person name="He Z."/>
            <person name="Teodor R."/>
            <person name="Lu Y."/>
            <person name="Bowser T.A."/>
            <person name="Graham I.A."/>
            <person name="Ye K."/>
        </authorList>
    </citation>
    <scope>NUCLEOTIDE SEQUENCE [LARGE SCALE GENOMIC DNA]</scope>
    <source>
        <strain evidence="4">cv. HN1</strain>
        <tissue evidence="3">Leaves</tissue>
    </source>
</reference>
<dbReference type="Proteomes" id="UP000316621">
    <property type="component" value="Chromosome 8"/>
</dbReference>
<keyword evidence="1 2" id="KW-0378">Hydrolase</keyword>
<sequence length="100" mass="11311">MTFTNLRVLHVKNTIDLIPLYPSALLVDTGKSTSLKDSSNPSDWHNLQAILHIVAGWNGKEKEFELKVDRSVALVNKSCDYLKDDQLVPASWWIETNKGM</sequence>
<dbReference type="PANTHER" id="PTHR31828:SF10">
    <property type="entry name" value="PHOSPHOLIPASE A1-IIDELTA"/>
    <property type="match status" value="1"/>
</dbReference>
<evidence type="ECO:0000256" key="1">
    <source>
        <dbReference type="ARBA" id="ARBA00022801"/>
    </source>
</evidence>
<evidence type="ECO:0000313" key="3">
    <source>
        <dbReference type="EMBL" id="RZC74251.1"/>
    </source>
</evidence>
<gene>
    <name evidence="3" type="ORF">C5167_049731</name>
</gene>
<comment type="similarity">
    <text evidence="2">Belongs to the AB hydrolase superfamily. Lipase family.</text>
</comment>
<keyword evidence="2" id="KW-0442">Lipid degradation</keyword>
<feature type="non-terminal residue" evidence="3">
    <location>
        <position position="100"/>
    </location>
</feature>
<dbReference type="EC" id="3.1.1.-" evidence="2"/>
<dbReference type="PANTHER" id="PTHR31828">
    <property type="entry name" value="PHOSPHOLIPASE A1-IIGAMMA"/>
    <property type="match status" value="1"/>
</dbReference>
<evidence type="ECO:0000313" key="4">
    <source>
        <dbReference type="Proteomes" id="UP000316621"/>
    </source>
</evidence>
<accession>A0A4Y7KQ48</accession>
<organism evidence="3 4">
    <name type="scientific">Papaver somniferum</name>
    <name type="common">Opium poppy</name>
    <dbReference type="NCBI Taxonomy" id="3469"/>
    <lineage>
        <taxon>Eukaryota</taxon>
        <taxon>Viridiplantae</taxon>
        <taxon>Streptophyta</taxon>
        <taxon>Embryophyta</taxon>
        <taxon>Tracheophyta</taxon>
        <taxon>Spermatophyta</taxon>
        <taxon>Magnoliopsida</taxon>
        <taxon>Ranunculales</taxon>
        <taxon>Papaveraceae</taxon>
        <taxon>Papaveroideae</taxon>
        <taxon>Papaver</taxon>
    </lineage>
</organism>
<dbReference type="AlphaFoldDB" id="A0A4Y7KQ48"/>
<comment type="function">
    <text evidence="2">Acylhydrolase that catalyzes the hydrolysis of phospholipids at the sn-1 position.</text>
</comment>
<protein>
    <recommendedName>
        <fullName evidence="2">Phospholipase A1</fullName>
        <ecNumber evidence="2">3.1.1.-</ecNumber>
    </recommendedName>
</protein>
<keyword evidence="4" id="KW-1185">Reference proteome</keyword>
<dbReference type="Gramene" id="RZC74251">
    <property type="protein sequence ID" value="RZC74251"/>
    <property type="gene ID" value="C5167_049731"/>
</dbReference>
<dbReference type="InterPro" id="IPR033556">
    <property type="entry name" value="PLA"/>
</dbReference>